<feature type="repeat" description="ANK" evidence="1">
    <location>
        <begin position="627"/>
        <end position="659"/>
    </location>
</feature>
<gene>
    <name evidence="4" type="ORF">QSP1433_LOCUS4486</name>
</gene>
<dbReference type="SMART" id="SM00028">
    <property type="entry name" value="TPR"/>
    <property type="match status" value="3"/>
</dbReference>
<dbReference type="PROSITE" id="PS50005">
    <property type="entry name" value="TPR"/>
    <property type="match status" value="1"/>
</dbReference>
<dbReference type="SMART" id="SM00248">
    <property type="entry name" value="ANK"/>
    <property type="match status" value="7"/>
</dbReference>
<dbReference type="PROSITE" id="PS50245">
    <property type="entry name" value="CAP_GLY_2"/>
    <property type="match status" value="1"/>
</dbReference>
<dbReference type="PROSITE" id="PS00845">
    <property type="entry name" value="CAP_GLY_1"/>
    <property type="match status" value="1"/>
</dbReference>
<dbReference type="InterPro" id="IPR011990">
    <property type="entry name" value="TPR-like_helical_dom_sf"/>
</dbReference>
<evidence type="ECO:0000313" key="4">
    <source>
        <dbReference type="EMBL" id="CAD9673872.1"/>
    </source>
</evidence>
<feature type="repeat" description="ANK" evidence="1">
    <location>
        <begin position="558"/>
        <end position="590"/>
    </location>
</feature>
<feature type="repeat" description="ANK" evidence="1">
    <location>
        <begin position="593"/>
        <end position="625"/>
    </location>
</feature>
<feature type="repeat" description="ANK" evidence="1">
    <location>
        <begin position="413"/>
        <end position="445"/>
    </location>
</feature>
<dbReference type="PANTHER" id="PTHR46224:SF64">
    <property type="entry name" value="IQ MOTIF AND ANKYRIN REPEAT DOMAIN-CONTAINING PROTEIN 1"/>
    <property type="match status" value="1"/>
</dbReference>
<dbReference type="InterPro" id="IPR000938">
    <property type="entry name" value="CAP-Gly_domain"/>
</dbReference>
<reference evidence="4" key="1">
    <citation type="submission" date="2021-01" db="EMBL/GenBank/DDBJ databases">
        <authorList>
            <person name="Corre E."/>
            <person name="Pelletier E."/>
            <person name="Niang G."/>
            <person name="Scheremetjew M."/>
            <person name="Finn R."/>
            <person name="Kale V."/>
            <person name="Holt S."/>
            <person name="Cochrane G."/>
            <person name="Meng A."/>
            <person name="Brown T."/>
            <person name="Cohen L."/>
        </authorList>
    </citation>
    <scope>NUCLEOTIDE SEQUENCE</scope>
    <source>
        <strain evidence="4">NY070348D</strain>
    </source>
</reference>
<dbReference type="InterPro" id="IPR019734">
    <property type="entry name" value="TPR_rpt"/>
</dbReference>
<dbReference type="InterPro" id="IPR036770">
    <property type="entry name" value="Ankyrin_rpt-contain_sf"/>
</dbReference>
<accession>A0A7S2RKL5</accession>
<dbReference type="InterPro" id="IPR002110">
    <property type="entry name" value="Ankyrin_rpt"/>
</dbReference>
<dbReference type="SUPFAM" id="SSF74924">
    <property type="entry name" value="Cap-Gly domain"/>
    <property type="match status" value="1"/>
</dbReference>
<sequence>MENGCRVKIPHLDTEGYVRYMGPVHYAKGEWIGVELDNPVGKNNGTVKGKSYFECPEKCGVFAKARDVVPMREKRTDLSNEELATLAVTMKKAGNDMFASKRYRDAVGCYSDAIDADPENHILYGNRAACYLELEEGKDALEDANEAIRLKQDWWKGHARRGKALSLLGRLGDASEAFDIAAKLTTVPKERKDLLRLKAGCLEKPASKHREVAPAGDPAWMNELPPNMREEARSNPVLMEMMRREMEGGGQEQWGFPESSGMDPRMFDQFASEGGSEEELMAAFANSMGMDPASLPEGMLPNFMGNQAAMMGGFPGGGEQKTPGSRLKKPVLVVHGLHEAVKEGDVENFKQVLAEELKEPGFDINLLDDHTRSALAWACSGGKTEIARELILNGAQVNPVTAPKEEDAEDDNDAAIPLFLAVKAGSLDTVALLLEHGADLDIHEPILGHTVLHQAVKSGNMDMVKYLLNNNSRRGSFANAEDFRGISALGLACNVKLPSENARLELFQLMFDTGAVVDPGCLLAAIKKDDPVLLKFLADREPIYTKIDSQPPLKSVESGMTMLHIACRRNDVEALKMLVSKGMKTCINEPDNSGATALGYSCRKGGNKAIGFLVKNGADVNIVQDKLGNTPLHIVGDESNEEAWKILLSRGAKETARNHEGKPPKLRPNLGDKCVIM</sequence>
<dbReference type="EMBL" id="HBHK01007334">
    <property type="protein sequence ID" value="CAD9673872.1"/>
    <property type="molecule type" value="Transcribed_RNA"/>
</dbReference>
<dbReference type="InterPro" id="IPR036859">
    <property type="entry name" value="CAP-Gly_dom_sf"/>
</dbReference>
<feature type="non-terminal residue" evidence="4">
    <location>
        <position position="677"/>
    </location>
</feature>
<feature type="repeat" description="ANK" evidence="1">
    <location>
        <begin position="447"/>
        <end position="472"/>
    </location>
</feature>
<dbReference type="PANTHER" id="PTHR46224">
    <property type="entry name" value="ANKYRIN REPEAT FAMILY PROTEIN"/>
    <property type="match status" value="1"/>
</dbReference>
<dbReference type="Gene3D" id="2.30.30.190">
    <property type="entry name" value="CAP Gly-rich-like domain"/>
    <property type="match status" value="1"/>
</dbReference>
<keyword evidence="1" id="KW-0040">ANK repeat</keyword>
<dbReference type="Pfam" id="PF01302">
    <property type="entry name" value="CAP_GLY"/>
    <property type="match status" value="1"/>
</dbReference>
<dbReference type="SMART" id="SM01052">
    <property type="entry name" value="CAP_GLY"/>
    <property type="match status" value="1"/>
</dbReference>
<feature type="domain" description="CAP-Gly" evidence="3">
    <location>
        <begin position="22"/>
        <end position="64"/>
    </location>
</feature>
<dbReference type="PROSITE" id="PS50088">
    <property type="entry name" value="ANK_REPEAT"/>
    <property type="match status" value="5"/>
</dbReference>
<dbReference type="SUPFAM" id="SSF48452">
    <property type="entry name" value="TPR-like"/>
    <property type="match status" value="1"/>
</dbReference>
<evidence type="ECO:0000259" key="3">
    <source>
        <dbReference type="PROSITE" id="PS50245"/>
    </source>
</evidence>
<organism evidence="4">
    <name type="scientific">Mucochytrium quahogii</name>
    <dbReference type="NCBI Taxonomy" id="96639"/>
    <lineage>
        <taxon>Eukaryota</taxon>
        <taxon>Sar</taxon>
        <taxon>Stramenopiles</taxon>
        <taxon>Bigyra</taxon>
        <taxon>Labyrinthulomycetes</taxon>
        <taxon>Thraustochytrida</taxon>
        <taxon>Thraustochytriidae</taxon>
        <taxon>Mucochytrium</taxon>
    </lineage>
</organism>
<evidence type="ECO:0000256" key="2">
    <source>
        <dbReference type="PROSITE-ProRule" id="PRU00339"/>
    </source>
</evidence>
<name>A0A7S2RKL5_9STRA</name>
<feature type="repeat" description="TPR" evidence="2">
    <location>
        <begin position="87"/>
        <end position="120"/>
    </location>
</feature>
<dbReference type="PROSITE" id="PS50297">
    <property type="entry name" value="ANK_REP_REGION"/>
    <property type="match status" value="5"/>
</dbReference>
<dbReference type="AlphaFoldDB" id="A0A7S2RKL5"/>
<dbReference type="Pfam" id="PF12796">
    <property type="entry name" value="Ank_2"/>
    <property type="match status" value="2"/>
</dbReference>
<dbReference type="SUPFAM" id="SSF48403">
    <property type="entry name" value="Ankyrin repeat"/>
    <property type="match status" value="1"/>
</dbReference>
<keyword evidence="2" id="KW-0802">TPR repeat</keyword>
<dbReference type="InterPro" id="IPR051616">
    <property type="entry name" value="Cul2-RING_E3_ligase_SR"/>
</dbReference>
<proteinExistence type="predicted"/>
<dbReference type="Gene3D" id="1.25.40.20">
    <property type="entry name" value="Ankyrin repeat-containing domain"/>
    <property type="match status" value="2"/>
</dbReference>
<protein>
    <recommendedName>
        <fullName evidence="3">CAP-Gly domain-containing protein</fullName>
    </recommendedName>
</protein>
<dbReference type="Pfam" id="PF00023">
    <property type="entry name" value="Ank"/>
    <property type="match status" value="1"/>
</dbReference>
<dbReference type="Gene3D" id="1.25.40.10">
    <property type="entry name" value="Tetratricopeptide repeat domain"/>
    <property type="match status" value="1"/>
</dbReference>
<evidence type="ECO:0000256" key="1">
    <source>
        <dbReference type="PROSITE-ProRule" id="PRU00023"/>
    </source>
</evidence>